<dbReference type="PANTHER" id="PTHR30292:SF0">
    <property type="entry name" value="5-OXOPROLINASE SUBUNIT A"/>
    <property type="match status" value="1"/>
</dbReference>
<name>A0A1M6DWA5_9FLAO</name>
<dbReference type="CDD" id="cd10801">
    <property type="entry name" value="LamB_YcsF_like_1"/>
    <property type="match status" value="1"/>
</dbReference>
<dbReference type="Proteomes" id="UP000184231">
    <property type="component" value="Unassembled WGS sequence"/>
</dbReference>
<dbReference type="InterPro" id="IPR005501">
    <property type="entry name" value="LamB/YcsF/PxpA-like"/>
</dbReference>
<dbReference type="Gene3D" id="3.20.20.370">
    <property type="entry name" value="Glycoside hydrolase/deacetylase"/>
    <property type="match status" value="1"/>
</dbReference>
<dbReference type="InterPro" id="IPR011330">
    <property type="entry name" value="Glyco_hydro/deAcase_b/a-brl"/>
</dbReference>
<dbReference type="EMBL" id="FQYX01000005">
    <property type="protein sequence ID" value="SHI77482.1"/>
    <property type="molecule type" value="Genomic_DNA"/>
</dbReference>
<sequence>MEYRIDINCDVGEGLENEDILLPLISSCNIACGGHAGDLETMRKVALLAKQHGVLVGAHPSYPDKEHFGRISMTMAPAEVKQSIGSQLEVFCQLLKEEEIPLNHIKPHGALYNDLAKDQALAKIFLEVLAPYRKGIYLYVPYNSVIAKEALEQEFNIKYEAFADRNYNSDLTLVSRQHPQAVINDPKDVLRHLVAMVKEQVVTTLNGDKRAIIAETFCIHGDSVRVSEILTYLSVELPKNLIYIK</sequence>
<dbReference type="PANTHER" id="PTHR30292">
    <property type="entry name" value="UNCHARACTERIZED PROTEIN YBGL-RELATED"/>
    <property type="match status" value="1"/>
</dbReference>
<dbReference type="AlphaFoldDB" id="A0A1M6DWA5"/>
<accession>A0A1M6DWA5</accession>
<organism evidence="1 2">
    <name type="scientific">Arenibacter nanhaiticus</name>
    <dbReference type="NCBI Taxonomy" id="558155"/>
    <lineage>
        <taxon>Bacteria</taxon>
        <taxon>Pseudomonadati</taxon>
        <taxon>Bacteroidota</taxon>
        <taxon>Flavobacteriia</taxon>
        <taxon>Flavobacteriales</taxon>
        <taxon>Flavobacteriaceae</taxon>
        <taxon>Arenibacter</taxon>
    </lineage>
</organism>
<evidence type="ECO:0000313" key="2">
    <source>
        <dbReference type="Proteomes" id="UP000184231"/>
    </source>
</evidence>
<gene>
    <name evidence="1" type="ORF">SAMN04487911_105158</name>
</gene>
<dbReference type="NCBIfam" id="NF003814">
    <property type="entry name" value="PRK05406.1-3"/>
    <property type="match status" value="1"/>
</dbReference>
<reference evidence="1 2" key="1">
    <citation type="submission" date="2016-11" db="EMBL/GenBank/DDBJ databases">
        <authorList>
            <person name="Jaros S."/>
            <person name="Januszkiewicz K."/>
            <person name="Wedrychowicz H."/>
        </authorList>
    </citation>
    <scope>NUCLEOTIDE SEQUENCE [LARGE SCALE GENOMIC DNA]</scope>
    <source>
        <strain evidence="1 2">CGMCC 1.8863</strain>
    </source>
</reference>
<proteinExistence type="predicted"/>
<dbReference type="STRING" id="558155.SAMN04487911_105158"/>
<keyword evidence="2" id="KW-1185">Reference proteome</keyword>
<dbReference type="RefSeq" id="WP_072763574.1">
    <property type="nucleotide sequence ID" value="NZ_FQYX01000005.1"/>
</dbReference>
<dbReference type="GO" id="GO:0005975">
    <property type="term" value="P:carbohydrate metabolic process"/>
    <property type="evidence" value="ECO:0007669"/>
    <property type="project" value="InterPro"/>
</dbReference>
<evidence type="ECO:0000313" key="1">
    <source>
        <dbReference type="EMBL" id="SHI77482.1"/>
    </source>
</evidence>
<dbReference type="SUPFAM" id="SSF88713">
    <property type="entry name" value="Glycoside hydrolase/deacetylase"/>
    <property type="match status" value="1"/>
</dbReference>
<dbReference type="Pfam" id="PF03746">
    <property type="entry name" value="LamB_YcsF"/>
    <property type="match status" value="1"/>
</dbReference>
<dbReference type="OrthoDB" id="9773478at2"/>
<protein>
    <submittedName>
        <fullName evidence="1">UPF0271 protein</fullName>
    </submittedName>
</protein>